<comment type="caution">
    <text evidence="2">The sequence shown here is derived from an EMBL/GenBank/DDBJ whole genome shotgun (WGS) entry which is preliminary data.</text>
</comment>
<sequence length="161" mass="17785">MLGTAATSQVQNALVRPPRRLPDAEVSDAARYHAARRRGATRTSWEQLFLVNRCFGASSIGKTTQTRAGARRRGHRLADACVAEPCLPRPRQPPLRNPVPPPAAERNVTRPRVARSTGLKMEDRSKKEEGRRRVIGKRRRGEGRGSLTRTALAAAVHAWIA</sequence>
<name>A0A4C1UQ19_EUMVA</name>
<evidence type="ECO:0000256" key="1">
    <source>
        <dbReference type="SAM" id="MobiDB-lite"/>
    </source>
</evidence>
<feature type="compositionally biased region" description="Basic and acidic residues" evidence="1">
    <location>
        <begin position="120"/>
        <end position="132"/>
    </location>
</feature>
<protein>
    <submittedName>
        <fullName evidence="2">Uncharacterized protein</fullName>
    </submittedName>
</protein>
<evidence type="ECO:0000313" key="3">
    <source>
        <dbReference type="Proteomes" id="UP000299102"/>
    </source>
</evidence>
<proteinExistence type="predicted"/>
<accession>A0A4C1UQ19</accession>
<dbReference type="AlphaFoldDB" id="A0A4C1UQ19"/>
<feature type="region of interest" description="Disordered" evidence="1">
    <location>
        <begin position="85"/>
        <end position="146"/>
    </location>
</feature>
<reference evidence="2 3" key="1">
    <citation type="journal article" date="2019" name="Commun. Biol.">
        <title>The bagworm genome reveals a unique fibroin gene that provides high tensile strength.</title>
        <authorList>
            <person name="Kono N."/>
            <person name="Nakamura H."/>
            <person name="Ohtoshi R."/>
            <person name="Tomita M."/>
            <person name="Numata K."/>
            <person name="Arakawa K."/>
        </authorList>
    </citation>
    <scope>NUCLEOTIDE SEQUENCE [LARGE SCALE GENOMIC DNA]</scope>
</reference>
<organism evidence="2 3">
    <name type="scientific">Eumeta variegata</name>
    <name type="common">Bagworm moth</name>
    <name type="synonym">Eumeta japonica</name>
    <dbReference type="NCBI Taxonomy" id="151549"/>
    <lineage>
        <taxon>Eukaryota</taxon>
        <taxon>Metazoa</taxon>
        <taxon>Ecdysozoa</taxon>
        <taxon>Arthropoda</taxon>
        <taxon>Hexapoda</taxon>
        <taxon>Insecta</taxon>
        <taxon>Pterygota</taxon>
        <taxon>Neoptera</taxon>
        <taxon>Endopterygota</taxon>
        <taxon>Lepidoptera</taxon>
        <taxon>Glossata</taxon>
        <taxon>Ditrysia</taxon>
        <taxon>Tineoidea</taxon>
        <taxon>Psychidae</taxon>
        <taxon>Oiketicinae</taxon>
        <taxon>Eumeta</taxon>
    </lineage>
</organism>
<gene>
    <name evidence="2" type="ORF">EVAR_11770_1</name>
</gene>
<feature type="compositionally biased region" description="Pro residues" evidence="1">
    <location>
        <begin position="87"/>
        <end position="103"/>
    </location>
</feature>
<dbReference type="Proteomes" id="UP000299102">
    <property type="component" value="Unassembled WGS sequence"/>
</dbReference>
<evidence type="ECO:0000313" key="2">
    <source>
        <dbReference type="EMBL" id="GBP28310.1"/>
    </source>
</evidence>
<keyword evidence="3" id="KW-1185">Reference proteome</keyword>
<dbReference type="EMBL" id="BGZK01000205">
    <property type="protein sequence ID" value="GBP28310.1"/>
    <property type="molecule type" value="Genomic_DNA"/>
</dbReference>